<name>A0A2U3RT97_ORITS</name>
<evidence type="ECO:0000313" key="1">
    <source>
        <dbReference type="EMBL" id="SPR16368.1"/>
    </source>
</evidence>
<evidence type="ECO:0000313" key="2">
    <source>
        <dbReference type="Proteomes" id="UP000245243"/>
    </source>
</evidence>
<dbReference type="AlphaFoldDB" id="A0A2U3RT97"/>
<reference evidence="2" key="1">
    <citation type="submission" date="2018-03" db="EMBL/GenBank/DDBJ databases">
        <authorList>
            <person name="Batty M. E."/>
            <person name="Batty M E."/>
        </authorList>
    </citation>
    <scope>NUCLEOTIDE SEQUENCE [LARGE SCALE GENOMIC DNA]</scope>
</reference>
<sequence>MQILCFFLKKSKKYSFYEHILQTNVTITILKFKNQYDFDSSFIVLFDCYKDLKNK</sequence>
<accession>A0A2U3RT97</accession>
<organism evidence="1 2">
    <name type="scientific">Orientia tsutsugamushi</name>
    <name type="common">Rickettsia tsutsugamushi</name>
    <dbReference type="NCBI Taxonomy" id="784"/>
    <lineage>
        <taxon>Bacteria</taxon>
        <taxon>Pseudomonadati</taxon>
        <taxon>Pseudomonadota</taxon>
        <taxon>Alphaproteobacteria</taxon>
        <taxon>Rickettsiales</taxon>
        <taxon>Rickettsiaceae</taxon>
        <taxon>Rickettsieae</taxon>
        <taxon>Orientia</taxon>
    </lineage>
</organism>
<protein>
    <submittedName>
        <fullName evidence="1">Uncharacterized protein</fullName>
    </submittedName>
</protein>
<gene>
    <name evidence="1" type="ORF">KARP_02262</name>
</gene>
<dbReference type="Proteomes" id="UP000245243">
    <property type="component" value="Chromosome I"/>
</dbReference>
<dbReference type="EMBL" id="LS398548">
    <property type="protein sequence ID" value="SPR16368.1"/>
    <property type="molecule type" value="Genomic_DNA"/>
</dbReference>
<proteinExistence type="predicted"/>